<dbReference type="AlphaFoldDB" id="A0AAV9GR62"/>
<name>A0AAV9GR62_9PEZI</name>
<evidence type="ECO:0000313" key="1">
    <source>
        <dbReference type="EMBL" id="KAK4450005.1"/>
    </source>
</evidence>
<reference evidence="1" key="1">
    <citation type="journal article" date="2023" name="Mol. Phylogenet. Evol.">
        <title>Genome-scale phylogeny and comparative genomics of the fungal order Sordariales.</title>
        <authorList>
            <person name="Hensen N."/>
            <person name="Bonometti L."/>
            <person name="Westerberg I."/>
            <person name="Brannstrom I.O."/>
            <person name="Guillou S."/>
            <person name="Cros-Aarteil S."/>
            <person name="Calhoun S."/>
            <person name="Haridas S."/>
            <person name="Kuo A."/>
            <person name="Mondo S."/>
            <person name="Pangilinan J."/>
            <person name="Riley R."/>
            <person name="LaButti K."/>
            <person name="Andreopoulos B."/>
            <person name="Lipzen A."/>
            <person name="Chen C."/>
            <person name="Yan M."/>
            <person name="Daum C."/>
            <person name="Ng V."/>
            <person name="Clum A."/>
            <person name="Steindorff A."/>
            <person name="Ohm R.A."/>
            <person name="Martin F."/>
            <person name="Silar P."/>
            <person name="Natvig D.O."/>
            <person name="Lalanne C."/>
            <person name="Gautier V."/>
            <person name="Ament-Velasquez S.L."/>
            <person name="Kruys A."/>
            <person name="Hutchinson M.I."/>
            <person name="Powell A.J."/>
            <person name="Barry K."/>
            <person name="Miller A.N."/>
            <person name="Grigoriev I.V."/>
            <person name="Debuchy R."/>
            <person name="Gladieux P."/>
            <person name="Hiltunen Thoren M."/>
            <person name="Johannesson H."/>
        </authorList>
    </citation>
    <scope>NUCLEOTIDE SEQUENCE</scope>
    <source>
        <strain evidence="1">PSN243</strain>
    </source>
</reference>
<sequence length="216" mass="23920">MISCHQSLARFCRQCNEWQSKGPFLRFMHQPPLAPGDPGSHPLPSRFDRASPWLARLAVAGAGLDFPISSHHVVISTSVRGRCANKTLITFVSQANPFIISIFLLPPEQPESRNDEIGASDTRIAREGRLSPAGCRRQDVRSMGQPRCAARQAAMVWPRADGGALGRRGHAATHNVRSAHPLWDKMPIRDSLGHHKREVSIEVLSKLQKSRQPQPP</sequence>
<accession>A0AAV9GR62</accession>
<comment type="caution">
    <text evidence="1">The sequence shown here is derived from an EMBL/GenBank/DDBJ whole genome shotgun (WGS) entry which is preliminary data.</text>
</comment>
<gene>
    <name evidence="1" type="ORF">QBC34DRAFT_79992</name>
</gene>
<proteinExistence type="predicted"/>
<keyword evidence="2" id="KW-1185">Reference proteome</keyword>
<dbReference type="Proteomes" id="UP001321760">
    <property type="component" value="Unassembled WGS sequence"/>
</dbReference>
<evidence type="ECO:0000313" key="2">
    <source>
        <dbReference type="Proteomes" id="UP001321760"/>
    </source>
</evidence>
<organism evidence="1 2">
    <name type="scientific">Podospora aff. communis PSN243</name>
    <dbReference type="NCBI Taxonomy" id="3040156"/>
    <lineage>
        <taxon>Eukaryota</taxon>
        <taxon>Fungi</taxon>
        <taxon>Dikarya</taxon>
        <taxon>Ascomycota</taxon>
        <taxon>Pezizomycotina</taxon>
        <taxon>Sordariomycetes</taxon>
        <taxon>Sordariomycetidae</taxon>
        <taxon>Sordariales</taxon>
        <taxon>Podosporaceae</taxon>
        <taxon>Podospora</taxon>
    </lineage>
</organism>
<dbReference type="EMBL" id="MU865934">
    <property type="protein sequence ID" value="KAK4450005.1"/>
    <property type="molecule type" value="Genomic_DNA"/>
</dbReference>
<reference evidence="1" key="2">
    <citation type="submission" date="2023-05" db="EMBL/GenBank/DDBJ databases">
        <authorList>
            <consortium name="Lawrence Berkeley National Laboratory"/>
            <person name="Steindorff A."/>
            <person name="Hensen N."/>
            <person name="Bonometti L."/>
            <person name="Westerberg I."/>
            <person name="Brannstrom I.O."/>
            <person name="Guillou S."/>
            <person name="Cros-Aarteil S."/>
            <person name="Calhoun S."/>
            <person name="Haridas S."/>
            <person name="Kuo A."/>
            <person name="Mondo S."/>
            <person name="Pangilinan J."/>
            <person name="Riley R."/>
            <person name="Labutti K."/>
            <person name="Andreopoulos B."/>
            <person name="Lipzen A."/>
            <person name="Chen C."/>
            <person name="Yanf M."/>
            <person name="Daum C."/>
            <person name="Ng V."/>
            <person name="Clum A."/>
            <person name="Ohm R."/>
            <person name="Martin F."/>
            <person name="Silar P."/>
            <person name="Natvig D."/>
            <person name="Lalanne C."/>
            <person name="Gautier V."/>
            <person name="Ament-Velasquez S.L."/>
            <person name="Kruys A."/>
            <person name="Hutchinson M.I."/>
            <person name="Powell A.J."/>
            <person name="Barry K."/>
            <person name="Miller A.N."/>
            <person name="Grigoriev I.V."/>
            <person name="Debuchy R."/>
            <person name="Gladieux P."/>
            <person name="Thoren M.H."/>
            <person name="Johannesson H."/>
        </authorList>
    </citation>
    <scope>NUCLEOTIDE SEQUENCE</scope>
    <source>
        <strain evidence="1">PSN243</strain>
    </source>
</reference>
<protein>
    <submittedName>
        <fullName evidence="1">Uncharacterized protein</fullName>
    </submittedName>
</protein>